<keyword evidence="4 6" id="KW-1133">Transmembrane helix</keyword>
<dbReference type="OrthoDB" id="9761531at2"/>
<dbReference type="Proteomes" id="UP000244089">
    <property type="component" value="Unassembled WGS sequence"/>
</dbReference>
<gene>
    <name evidence="8" type="ORF">C8C76_10564</name>
</gene>
<feature type="transmembrane region" description="Helical" evidence="6">
    <location>
        <begin position="396"/>
        <end position="421"/>
    </location>
</feature>
<dbReference type="SUPFAM" id="SSF56281">
    <property type="entry name" value="Metallo-hydrolase/oxidoreductase"/>
    <property type="match status" value="1"/>
</dbReference>
<feature type="transmembrane region" description="Helical" evidence="6">
    <location>
        <begin position="60"/>
        <end position="78"/>
    </location>
</feature>
<dbReference type="InterPro" id="IPR025405">
    <property type="entry name" value="DUF4131"/>
</dbReference>
<dbReference type="Gene3D" id="3.60.15.10">
    <property type="entry name" value="Ribonuclease Z/Hydroxyacylglutathione hydrolase-like"/>
    <property type="match status" value="1"/>
</dbReference>
<accession>A0A2T5RNQ0</accession>
<feature type="transmembrane region" description="Helical" evidence="6">
    <location>
        <begin position="325"/>
        <end position="358"/>
    </location>
</feature>
<dbReference type="SMART" id="SM00849">
    <property type="entry name" value="Lactamase_B"/>
    <property type="match status" value="1"/>
</dbReference>
<dbReference type="EMBL" id="QAXS01000005">
    <property type="protein sequence ID" value="PTW01286.1"/>
    <property type="molecule type" value="Genomic_DNA"/>
</dbReference>
<feature type="transmembrane region" description="Helical" evidence="6">
    <location>
        <begin position="32"/>
        <end position="53"/>
    </location>
</feature>
<dbReference type="InterPro" id="IPR004477">
    <property type="entry name" value="ComEC_N"/>
</dbReference>
<dbReference type="PANTHER" id="PTHR30619">
    <property type="entry name" value="DNA INTERNALIZATION/COMPETENCE PROTEIN COMEC/REC2"/>
    <property type="match status" value="1"/>
</dbReference>
<keyword evidence="2" id="KW-1003">Cell membrane</keyword>
<keyword evidence="3 6" id="KW-0812">Transmembrane</keyword>
<feature type="transmembrane region" description="Helical" evidence="6">
    <location>
        <begin position="465"/>
        <end position="482"/>
    </location>
</feature>
<feature type="domain" description="Metallo-beta-lactamase" evidence="7">
    <location>
        <begin position="530"/>
        <end position="729"/>
    </location>
</feature>
<dbReference type="GO" id="GO:0005886">
    <property type="term" value="C:plasma membrane"/>
    <property type="evidence" value="ECO:0007669"/>
    <property type="project" value="UniProtKB-SubCell"/>
</dbReference>
<protein>
    <submittedName>
        <fullName evidence="8">Competence protein ComEC</fullName>
    </submittedName>
</protein>
<feature type="transmembrane region" description="Helical" evidence="6">
    <location>
        <begin position="7"/>
        <end position="26"/>
    </location>
</feature>
<dbReference type="AlphaFoldDB" id="A0A2T5RNQ0"/>
<comment type="subcellular location">
    <subcellularLocation>
        <location evidence="1">Cell membrane</location>
        <topology evidence="1">Multi-pass membrane protein</topology>
    </subcellularLocation>
</comment>
<sequence>MKIQRRPALYLALSLITGILGSYYLLNYNQLKILKLIILAEIIYLSYFTVFNFKKSKKSVYIWLTIFFLILGSILYAYQEYKYYSSYSCINFAENGLCQVLAEIKFDLGDLEGDQVLLKLHSINGKKIKYGKVIVASKQLKTFNDGDLVSLEMDLSKPASALNPGGFSHLEYLKKKGVYLQGWKPHKIILIKENESLMNPIIKFKKTLLDNINQLFSEDKAAFIKAILLGEREYLSYEQQSLLRNAGASHLLAISGLHMGILILSFSFVLFKICANKKTALCLLSFLTFLYIILVGAAVSIIRAALLALLFLWSDQFEREGDFLNIISLTLIINLILDPLTLFTVSLQLSYLLVLALFYLTPLFNKFFPVYFAVSFSAQIASLPITGYYFNEYSFIALITNLWAIPLITVLLPFILILILLSLLSLNFILPAALLAELGLEILFKGLKLMVSIQGDTLVIAQPELFMVILYYLLLFSLPYIYQKRYIYLKAKNFKIWQWIVPGLLILIISSFFLSPVSKNLEIDYLAVGQGDGIFIQFPNGENMLIDTGPPGSEGRNVEYSIISYLNYLGIKTIDYLMISHFDADHAGGIPHLLQRKEIKTILIPPYKEPTALHIQLAAGSKKESQINFLTAGMVFEISGCQVKVLNPELNKLSEDRNENSLVFLLKHQNSNFLFTGDLSAAGEEMIVKNYNLPKIDILKAGHHGSKTSSSKFLLEEIKPKLAVISVGRNNFGHPSKEVINRFDNLNIKYLRTDQRGMIKVISDGQKIYLDTFR</sequence>
<evidence type="ECO:0000256" key="1">
    <source>
        <dbReference type="ARBA" id="ARBA00004651"/>
    </source>
</evidence>
<dbReference type="Pfam" id="PF03772">
    <property type="entry name" value="Competence"/>
    <property type="match status" value="1"/>
</dbReference>
<dbReference type="NCBIfam" id="TIGR00360">
    <property type="entry name" value="ComEC_N-term"/>
    <property type="match status" value="1"/>
</dbReference>
<evidence type="ECO:0000256" key="6">
    <source>
        <dbReference type="SAM" id="Phobius"/>
    </source>
</evidence>
<feature type="transmembrane region" description="Helical" evidence="6">
    <location>
        <begin position="283"/>
        <end position="313"/>
    </location>
</feature>
<proteinExistence type="predicted"/>
<name>A0A2T5RNQ0_9FIRM</name>
<organism evidence="8 9">
    <name type="scientific">Halanaerobium saccharolyticum</name>
    <dbReference type="NCBI Taxonomy" id="43595"/>
    <lineage>
        <taxon>Bacteria</taxon>
        <taxon>Bacillati</taxon>
        <taxon>Bacillota</taxon>
        <taxon>Clostridia</taxon>
        <taxon>Halanaerobiales</taxon>
        <taxon>Halanaerobiaceae</taxon>
        <taxon>Halanaerobium</taxon>
    </lineage>
</organism>
<feature type="transmembrane region" description="Helical" evidence="6">
    <location>
        <begin position="251"/>
        <end position="271"/>
    </location>
</feature>
<dbReference type="Pfam" id="PF13567">
    <property type="entry name" value="DUF4131"/>
    <property type="match status" value="1"/>
</dbReference>
<keyword evidence="5 6" id="KW-0472">Membrane</keyword>
<dbReference type="InterPro" id="IPR001279">
    <property type="entry name" value="Metallo-B-lactamas"/>
</dbReference>
<dbReference type="NCBIfam" id="TIGR00361">
    <property type="entry name" value="ComEC_Rec2"/>
    <property type="match status" value="1"/>
</dbReference>
<evidence type="ECO:0000256" key="3">
    <source>
        <dbReference type="ARBA" id="ARBA00022692"/>
    </source>
</evidence>
<comment type="caution">
    <text evidence="8">The sequence shown here is derived from an EMBL/GenBank/DDBJ whole genome shotgun (WGS) entry which is preliminary data.</text>
</comment>
<evidence type="ECO:0000256" key="5">
    <source>
        <dbReference type="ARBA" id="ARBA00023136"/>
    </source>
</evidence>
<dbReference type="InterPro" id="IPR004797">
    <property type="entry name" value="Competence_ComEC/Rec2"/>
</dbReference>
<feature type="transmembrane region" description="Helical" evidence="6">
    <location>
        <begin position="428"/>
        <end position="445"/>
    </location>
</feature>
<feature type="transmembrane region" description="Helical" evidence="6">
    <location>
        <begin position="494"/>
        <end position="514"/>
    </location>
</feature>
<evidence type="ECO:0000259" key="7">
    <source>
        <dbReference type="SMART" id="SM00849"/>
    </source>
</evidence>
<dbReference type="GO" id="GO:0030420">
    <property type="term" value="P:establishment of competence for transformation"/>
    <property type="evidence" value="ECO:0007669"/>
    <property type="project" value="InterPro"/>
</dbReference>
<dbReference type="CDD" id="cd07731">
    <property type="entry name" value="ComA-like_MBL-fold"/>
    <property type="match status" value="1"/>
</dbReference>
<dbReference type="InterPro" id="IPR036866">
    <property type="entry name" value="RibonucZ/Hydroxyglut_hydro"/>
</dbReference>
<dbReference type="Pfam" id="PF00753">
    <property type="entry name" value="Lactamase_B"/>
    <property type="match status" value="1"/>
</dbReference>
<evidence type="ECO:0000313" key="9">
    <source>
        <dbReference type="Proteomes" id="UP000244089"/>
    </source>
</evidence>
<evidence type="ECO:0000313" key="8">
    <source>
        <dbReference type="EMBL" id="PTW01286.1"/>
    </source>
</evidence>
<evidence type="ECO:0000256" key="4">
    <source>
        <dbReference type="ARBA" id="ARBA00022989"/>
    </source>
</evidence>
<dbReference type="InterPro" id="IPR052159">
    <property type="entry name" value="Competence_DNA_uptake"/>
</dbReference>
<evidence type="ECO:0000256" key="2">
    <source>
        <dbReference type="ARBA" id="ARBA00022475"/>
    </source>
</evidence>
<dbReference type="InterPro" id="IPR035681">
    <property type="entry name" value="ComA-like_MBL"/>
</dbReference>
<dbReference type="PANTHER" id="PTHR30619:SF7">
    <property type="entry name" value="BETA-LACTAMASE DOMAIN PROTEIN"/>
    <property type="match status" value="1"/>
</dbReference>
<reference evidence="8 9" key="1">
    <citation type="submission" date="2018-04" db="EMBL/GenBank/DDBJ databases">
        <title>Subsurface microbial communities from deep shales in Ohio and West Virginia, USA.</title>
        <authorList>
            <person name="Wrighton K."/>
        </authorList>
    </citation>
    <scope>NUCLEOTIDE SEQUENCE [LARGE SCALE GENOMIC DNA]</scope>
    <source>
        <strain evidence="8 9">WC1</strain>
    </source>
</reference>